<dbReference type="Pfam" id="PF26013">
    <property type="entry name" value="DUF8004"/>
    <property type="match status" value="1"/>
</dbReference>
<dbReference type="EMBL" id="APWK03000048">
    <property type="protein sequence ID" value="PHH53211.1"/>
    <property type="molecule type" value="Genomic_DNA"/>
</dbReference>
<evidence type="ECO:0000313" key="4">
    <source>
        <dbReference type="Proteomes" id="UP000222788"/>
    </source>
</evidence>
<gene>
    <name evidence="3" type="ORF">CFIMG_005572RA</name>
</gene>
<comment type="caution">
    <text evidence="3">The sequence shown here is derived from an EMBL/GenBank/DDBJ whole genome shotgun (WGS) entry which is preliminary data.</text>
</comment>
<dbReference type="InterPro" id="IPR058317">
    <property type="entry name" value="DUF8004"/>
</dbReference>
<name>A0A2C5X5W4_9PEZI</name>
<evidence type="ECO:0000313" key="3">
    <source>
        <dbReference type="EMBL" id="PHH53211.1"/>
    </source>
</evidence>
<feature type="domain" description="DUF8004" evidence="2">
    <location>
        <begin position="186"/>
        <end position="275"/>
    </location>
</feature>
<dbReference type="STRING" id="1035309.A0A2C5X5W4"/>
<accession>A0A2C5X5W4</accession>
<protein>
    <recommendedName>
        <fullName evidence="2">DUF8004 domain-containing protein</fullName>
    </recommendedName>
</protein>
<organism evidence="3 4">
    <name type="scientific">Ceratocystis fimbriata CBS 114723</name>
    <dbReference type="NCBI Taxonomy" id="1035309"/>
    <lineage>
        <taxon>Eukaryota</taxon>
        <taxon>Fungi</taxon>
        <taxon>Dikarya</taxon>
        <taxon>Ascomycota</taxon>
        <taxon>Pezizomycotina</taxon>
        <taxon>Sordariomycetes</taxon>
        <taxon>Hypocreomycetidae</taxon>
        <taxon>Microascales</taxon>
        <taxon>Ceratocystidaceae</taxon>
        <taxon>Ceratocystis</taxon>
    </lineage>
</organism>
<reference evidence="3 4" key="2">
    <citation type="journal article" date="2013" name="IMA Fungus">
        <title>IMA Genome-F 1: Ceratocystis fimbriata: Draft nuclear genome sequence for the plant pathogen, Ceratocystis fimbriata.</title>
        <authorList>
            <person name="Wilken P.M."/>
            <person name="Steenkamp E.T."/>
            <person name="Wingfield M.J."/>
            <person name="de Beer Z.W."/>
            <person name="Wingfield B.D."/>
        </authorList>
    </citation>
    <scope>NUCLEOTIDE SEQUENCE [LARGE SCALE GENOMIC DNA]</scope>
    <source>
        <strain evidence="3 4">CBS 114723</strain>
    </source>
</reference>
<dbReference type="PANTHER" id="PTHR39601:SF1">
    <property type="entry name" value="CHORIOGENIN HMINOR"/>
    <property type="match status" value="1"/>
</dbReference>
<keyword evidence="4" id="KW-1185">Reference proteome</keyword>
<feature type="compositionally biased region" description="Polar residues" evidence="1">
    <location>
        <begin position="609"/>
        <end position="620"/>
    </location>
</feature>
<dbReference type="Proteomes" id="UP000222788">
    <property type="component" value="Unassembled WGS sequence"/>
</dbReference>
<evidence type="ECO:0000256" key="1">
    <source>
        <dbReference type="SAM" id="MobiDB-lite"/>
    </source>
</evidence>
<evidence type="ECO:0000259" key="2">
    <source>
        <dbReference type="Pfam" id="PF26013"/>
    </source>
</evidence>
<feature type="compositionally biased region" description="Low complexity" evidence="1">
    <location>
        <begin position="660"/>
        <end position="695"/>
    </location>
</feature>
<dbReference type="PANTHER" id="PTHR39601">
    <property type="entry name" value="CHORIOGENIN HMINOR"/>
    <property type="match status" value="1"/>
</dbReference>
<feature type="region of interest" description="Disordered" evidence="1">
    <location>
        <begin position="605"/>
        <end position="721"/>
    </location>
</feature>
<proteinExistence type="predicted"/>
<feature type="region of interest" description="Disordered" evidence="1">
    <location>
        <begin position="784"/>
        <end position="806"/>
    </location>
</feature>
<dbReference type="OrthoDB" id="4114825at2759"/>
<sequence length="839" mass="94265">MSSHESARARRFGDFMEGRLPQAAQLKRWDGAARISQNWSWNNLQKDSELLDRNGTCLVYLFAQGTSEEGPSFRLPLSSLLAARCHPLIERYAARGVPKSIISKNSSYAGYDMWYRENPTSCVKLYMTAPPNADKRQVSRFHLATRNFFAWICRRSLVGDHLGGAIVTLMRTMQQFRLPGTNNIYDLLDFLEEEGYLNMQNLPNHALAILYVSEYFQFREMYIDAFVHCVGMNSQLFLSSEYRYTSSVSQKLIRRAREDYDLRLNKTSLMLQCFLRDEFSEQYLGLTAGARHHMERFRDFLIKFYHEEFGKYPPKSVESRTLVFSKEVYDRMRCDFECLYELLVDDSFTSCQNTPLLAQGGLCTVQSVNSFDLQWRFKPLLHPLPRLPQVVVPNNTRGMSLTSWLSRTEKPKPDNQLVQLSALAAASNSVKSSTSMNGLVQAFCEFERRCVVEPSKLEKKEKLSLVDARKVRWILIYGIYQTLRSVTEPPMEVREIESARYLVAVSTANLPPWKEAIRRTQSVRRNTDPYIAANMTMPTGADIFMSEIQPDIDYLAPKHRNNSAPHAFSSHGHPNNSNVGRAMSLGRSFAQGEMFRRLSIFKNPKWHNDSQQNHTPTNAFEDQGSPVHGHQNVVYDLPEPSPSTNVDMSARMANLQHRPSTASGAMSSSASTASRSHSTASNSSAGTSSTVDSYSTANTSAPAISPKAPGRTLSWEGKRVANIPMRRRSAACIPVSTQRIGPSPPSPITHGFTSQEQDVSCRRPRTSANSHAPLAQPSFNVAPKLAIPNPRTRPSYGNGSRSRTLPLRIHGSTSAAAMAADEGGTEWEMYSNIGGHTVV</sequence>
<reference evidence="3 4" key="1">
    <citation type="journal article" date="2013" name="Fungal Biol.">
        <title>Analysis of microsatellite markers in the genome of the plant pathogen Ceratocystis fimbriata.</title>
        <authorList>
            <person name="Simpson M.C."/>
            <person name="Wilken P.M."/>
            <person name="Coetzee M.P."/>
            <person name="Wingfield M.J."/>
            <person name="Wingfield B.D."/>
        </authorList>
    </citation>
    <scope>NUCLEOTIDE SEQUENCE [LARGE SCALE GENOMIC DNA]</scope>
    <source>
        <strain evidence="3 4">CBS 114723</strain>
    </source>
</reference>
<dbReference type="AlphaFoldDB" id="A0A2C5X5W4"/>